<name>I4D2G5_DESAJ</name>
<dbReference type="HOGENOM" id="CLU_169528_0_0_9"/>
<gene>
    <name evidence="2" type="ordered locus">Desaci_0943</name>
</gene>
<proteinExistence type="predicted"/>
<keyword evidence="1" id="KW-1133">Transmembrane helix</keyword>
<keyword evidence="1" id="KW-0812">Transmembrane</keyword>
<evidence type="ECO:0000256" key="1">
    <source>
        <dbReference type="SAM" id="Phobius"/>
    </source>
</evidence>
<evidence type="ECO:0000313" key="3">
    <source>
        <dbReference type="Proteomes" id="UP000002892"/>
    </source>
</evidence>
<protein>
    <submittedName>
        <fullName evidence="2">Uncharacterized protein</fullName>
    </submittedName>
</protein>
<dbReference type="KEGG" id="dai:Desaci_0943"/>
<feature type="transmembrane region" description="Helical" evidence="1">
    <location>
        <begin position="50"/>
        <end position="70"/>
    </location>
</feature>
<feature type="transmembrane region" description="Helical" evidence="1">
    <location>
        <begin position="21"/>
        <end position="44"/>
    </location>
</feature>
<accession>I4D2G5</accession>
<reference evidence="2 3" key="1">
    <citation type="journal article" date="2012" name="J. Bacteriol.">
        <title>Complete genome sequences of Desulfosporosinus orientis DSM765T, Desulfosporosinus youngiae DSM17734T, Desulfosporosinus meridiei DSM13257T, and Desulfosporosinus acidiphilus DSM22704T.</title>
        <authorList>
            <person name="Pester M."/>
            <person name="Brambilla E."/>
            <person name="Alazard D."/>
            <person name="Rattei T."/>
            <person name="Weinmaier T."/>
            <person name="Han J."/>
            <person name="Lucas S."/>
            <person name="Lapidus A."/>
            <person name="Cheng J.F."/>
            <person name="Goodwin L."/>
            <person name="Pitluck S."/>
            <person name="Peters L."/>
            <person name="Ovchinnikova G."/>
            <person name="Teshima H."/>
            <person name="Detter J.C."/>
            <person name="Han C.S."/>
            <person name="Tapia R."/>
            <person name="Land M.L."/>
            <person name="Hauser L."/>
            <person name="Kyrpides N.C."/>
            <person name="Ivanova N.N."/>
            <person name="Pagani I."/>
            <person name="Huntmann M."/>
            <person name="Wei C.L."/>
            <person name="Davenport K.W."/>
            <person name="Daligault H."/>
            <person name="Chain P.S."/>
            <person name="Chen A."/>
            <person name="Mavromatis K."/>
            <person name="Markowitz V."/>
            <person name="Szeto E."/>
            <person name="Mikhailova N."/>
            <person name="Pati A."/>
            <person name="Wagner M."/>
            <person name="Woyke T."/>
            <person name="Ollivier B."/>
            <person name="Klenk H.P."/>
            <person name="Spring S."/>
            <person name="Loy A."/>
        </authorList>
    </citation>
    <scope>NUCLEOTIDE SEQUENCE [LARGE SCALE GENOMIC DNA]</scope>
    <source>
        <strain evidence="3">DSM 22704 / JCM 16185 / SJ4</strain>
    </source>
</reference>
<evidence type="ECO:0000313" key="2">
    <source>
        <dbReference type="EMBL" id="AFM39989.1"/>
    </source>
</evidence>
<dbReference type="EMBL" id="CP003639">
    <property type="protein sequence ID" value="AFM39989.1"/>
    <property type="molecule type" value="Genomic_DNA"/>
</dbReference>
<organism evidence="2 3">
    <name type="scientific">Desulfosporosinus acidiphilus (strain DSM 22704 / JCM 16185 / SJ4)</name>
    <dbReference type="NCBI Taxonomy" id="646529"/>
    <lineage>
        <taxon>Bacteria</taxon>
        <taxon>Bacillati</taxon>
        <taxon>Bacillota</taxon>
        <taxon>Clostridia</taxon>
        <taxon>Eubacteriales</taxon>
        <taxon>Desulfitobacteriaceae</taxon>
        <taxon>Desulfosporosinus</taxon>
    </lineage>
</organism>
<sequence>MSILKVSSSNINSPIALRAKPTVLINVFLMTMFILAALDLLVASLRGDSLAIYTMFLFLDLILTIIGIVFCSDLLIRRSQKLISCFLCYMLFLWTCLTIIKLIYLA</sequence>
<dbReference type="AlphaFoldDB" id="I4D2G5"/>
<dbReference type="Proteomes" id="UP000002892">
    <property type="component" value="Chromosome"/>
</dbReference>
<feature type="transmembrane region" description="Helical" evidence="1">
    <location>
        <begin position="82"/>
        <end position="104"/>
    </location>
</feature>
<keyword evidence="1" id="KW-0472">Membrane</keyword>
<keyword evidence="3" id="KW-1185">Reference proteome</keyword>